<sequence>MSGTSLDGLDIAFCQFSETNSQRFEILYAQTAPYSAAWQARLKALPQSDAFTFALTDREFGAYLGQAIKRFCQKYEVKPQFVASHGHTIFHQPAKALTVQIGHGAAIAAACGLPVVCDFRSLDVALGGQGAPLVPIGDALLFGQYTFCLNLGGIANISFQQHSTNKRIAFDICPVNMVLNAWAERLGKAYDKDGLWAAEGQVNADLLAKLNALDFYKKSYPKSLGREWVETTVLPLLEAANLSEKDILATCSAHIAEQIAAVIKAADVLPTTSPKTVLVTGGGTFNKHLISQLQEKLTDTAQVIVPNEKLINYKEALIFAFLGKLRAEEKVNCLRSVTGASADNIGGAVYLSR</sequence>
<keyword evidence="2" id="KW-1185">Reference proteome</keyword>
<keyword evidence="1" id="KW-0418">Kinase</keyword>
<dbReference type="OrthoDB" id="9763949at2"/>
<evidence type="ECO:0000313" key="2">
    <source>
        <dbReference type="Proteomes" id="UP000199514"/>
    </source>
</evidence>
<proteinExistence type="predicted"/>
<dbReference type="PANTHER" id="PTHR30605">
    <property type="entry name" value="ANHYDRO-N-ACETYLMURAMIC ACID KINASE"/>
    <property type="match status" value="1"/>
</dbReference>
<gene>
    <name evidence="1" type="ORF">SAMN05421780_106152</name>
</gene>
<evidence type="ECO:0000313" key="1">
    <source>
        <dbReference type="EMBL" id="SFC53121.1"/>
    </source>
</evidence>
<dbReference type="GO" id="GO:0009254">
    <property type="term" value="P:peptidoglycan turnover"/>
    <property type="evidence" value="ECO:0007669"/>
    <property type="project" value="InterPro"/>
</dbReference>
<name>A0A1I1JY00_9BACT</name>
<dbReference type="NCBIfam" id="NF007144">
    <property type="entry name" value="PRK09585.2-3"/>
    <property type="match status" value="1"/>
</dbReference>
<keyword evidence="1" id="KW-0808">Transferase</keyword>
<dbReference type="Proteomes" id="UP000199514">
    <property type="component" value="Unassembled WGS sequence"/>
</dbReference>
<accession>A0A1I1JY00</accession>
<dbReference type="STRING" id="927664.SAMN05421780_106152"/>
<reference evidence="1 2" key="1">
    <citation type="submission" date="2016-10" db="EMBL/GenBank/DDBJ databases">
        <authorList>
            <person name="de Groot N.N."/>
        </authorList>
    </citation>
    <scope>NUCLEOTIDE SEQUENCE [LARGE SCALE GENOMIC DNA]</scope>
    <source>
        <strain evidence="1 2">DSM 6793</strain>
    </source>
</reference>
<dbReference type="GO" id="GO:0016301">
    <property type="term" value="F:kinase activity"/>
    <property type="evidence" value="ECO:0007669"/>
    <property type="project" value="UniProtKB-KW"/>
</dbReference>
<dbReference type="InterPro" id="IPR005338">
    <property type="entry name" value="Anhydro_N_Ac-Mur_kinase"/>
</dbReference>
<organism evidence="1 2">
    <name type="scientific">Flexibacter flexilis DSM 6793</name>
    <dbReference type="NCBI Taxonomy" id="927664"/>
    <lineage>
        <taxon>Bacteria</taxon>
        <taxon>Pseudomonadati</taxon>
        <taxon>Bacteroidota</taxon>
        <taxon>Cytophagia</taxon>
        <taxon>Cytophagales</taxon>
        <taxon>Flexibacteraceae</taxon>
        <taxon>Flexibacter</taxon>
    </lineage>
</organism>
<dbReference type="GO" id="GO:0016773">
    <property type="term" value="F:phosphotransferase activity, alcohol group as acceptor"/>
    <property type="evidence" value="ECO:0007669"/>
    <property type="project" value="InterPro"/>
</dbReference>
<dbReference type="PANTHER" id="PTHR30605:SF0">
    <property type="entry name" value="ANHYDRO-N-ACETYLMURAMIC ACID KINASE"/>
    <property type="match status" value="1"/>
</dbReference>
<dbReference type="GO" id="GO:0005524">
    <property type="term" value="F:ATP binding"/>
    <property type="evidence" value="ECO:0007669"/>
    <property type="project" value="InterPro"/>
</dbReference>
<dbReference type="InterPro" id="IPR043129">
    <property type="entry name" value="ATPase_NBD"/>
</dbReference>
<protein>
    <submittedName>
        <fullName evidence="1">Anhydro-N-acetylmuramic acid kinase</fullName>
    </submittedName>
</protein>
<dbReference type="GO" id="GO:0006040">
    <property type="term" value="P:amino sugar metabolic process"/>
    <property type="evidence" value="ECO:0007669"/>
    <property type="project" value="InterPro"/>
</dbReference>
<dbReference type="Gene3D" id="3.30.420.40">
    <property type="match status" value="2"/>
</dbReference>
<dbReference type="SUPFAM" id="SSF53067">
    <property type="entry name" value="Actin-like ATPase domain"/>
    <property type="match status" value="1"/>
</dbReference>
<dbReference type="AlphaFoldDB" id="A0A1I1JY00"/>
<dbReference type="Pfam" id="PF03702">
    <property type="entry name" value="AnmK"/>
    <property type="match status" value="1"/>
</dbReference>
<dbReference type="EMBL" id="FOLE01000006">
    <property type="protein sequence ID" value="SFC53121.1"/>
    <property type="molecule type" value="Genomic_DNA"/>
</dbReference>